<dbReference type="GO" id="GO:0060271">
    <property type="term" value="P:cilium assembly"/>
    <property type="evidence" value="ECO:0007669"/>
    <property type="project" value="TreeGrafter"/>
</dbReference>
<dbReference type="Pfam" id="PF24529">
    <property type="entry name" value="CFAP47"/>
    <property type="match status" value="1"/>
</dbReference>
<organism evidence="7 8">
    <name type="scientific">Phaedon cochleariae</name>
    <name type="common">Mustard beetle</name>
    <dbReference type="NCBI Taxonomy" id="80249"/>
    <lineage>
        <taxon>Eukaryota</taxon>
        <taxon>Metazoa</taxon>
        <taxon>Ecdysozoa</taxon>
        <taxon>Arthropoda</taxon>
        <taxon>Hexapoda</taxon>
        <taxon>Insecta</taxon>
        <taxon>Pterygota</taxon>
        <taxon>Neoptera</taxon>
        <taxon>Endopterygota</taxon>
        <taxon>Coleoptera</taxon>
        <taxon>Polyphaga</taxon>
        <taxon>Cucujiformia</taxon>
        <taxon>Chrysomeloidea</taxon>
        <taxon>Chrysomelidae</taxon>
        <taxon>Chrysomelinae</taxon>
        <taxon>Chrysomelini</taxon>
        <taxon>Phaedon</taxon>
    </lineage>
</organism>
<evidence type="ECO:0000256" key="4">
    <source>
        <dbReference type="ARBA" id="ARBA00023069"/>
    </source>
</evidence>
<gene>
    <name evidence="7" type="ORF">PHAECO_LOCUS13011</name>
</gene>
<keyword evidence="5" id="KW-0966">Cell projection</keyword>
<reference evidence="7" key="1">
    <citation type="submission" date="2022-01" db="EMBL/GenBank/DDBJ databases">
        <authorList>
            <person name="King R."/>
        </authorList>
    </citation>
    <scope>NUCLEOTIDE SEQUENCE</scope>
</reference>
<protein>
    <recommendedName>
        <fullName evidence="6">Calponin-homology (CH) domain-containing protein</fullName>
    </recommendedName>
</protein>
<evidence type="ECO:0000256" key="2">
    <source>
        <dbReference type="ARBA" id="ARBA00004496"/>
    </source>
</evidence>
<proteinExistence type="predicted"/>
<keyword evidence="8" id="KW-1185">Reference proteome</keyword>
<keyword evidence="4" id="KW-0969">Cilium</keyword>
<dbReference type="Pfam" id="PF22067">
    <property type="entry name" value="Cep192_D3"/>
    <property type="match status" value="1"/>
</dbReference>
<comment type="subcellular location">
    <subcellularLocation>
        <location evidence="1">Cell projection</location>
        <location evidence="1">Cilium</location>
    </subcellularLocation>
    <subcellularLocation>
        <location evidence="2">Cytoplasm</location>
    </subcellularLocation>
</comment>
<dbReference type="PANTHER" id="PTHR45912">
    <property type="entry name" value="CILIA- AND FLAGELLA-ASSOCIATED PROTEIN 47"/>
    <property type="match status" value="1"/>
</dbReference>
<dbReference type="Proteomes" id="UP001153737">
    <property type="component" value="Chromosome 9"/>
</dbReference>
<dbReference type="Gene3D" id="2.60.40.10">
    <property type="entry name" value="Immunoglobulins"/>
    <property type="match status" value="5"/>
</dbReference>
<sequence>MEEITDILQGPSSKQGSVYSSRANSLLFEESLKVESKEVENVRITPAKMVFWDAYDGKKFTQSFTIINVGKHPALVRVFSPTSKAFKMKPLPRGRYLASGMSITRKITYTYNSAMALSQACLSIYVNENLVVYDLQVYISKAYITLKPKILNFGEIDVGTASEQMAVQMINKGHKGAQFVVDLSRNVLELIVHPMKGVIQPLETREIRVEILGSEEGTFLKEFWIKTEPPQRVWITGTFISPKLVMQRPITTSPLTVIDFPKTYYGAESTRTLIIENSSSTSTMFCTFAELQGDQLMCLDAAREVDDNLKSFYISPKEGRLMAKYKCAIKINFSPKKLKSFSRSYCMVFIQIVKVNYRDGVIEEKDIEVKTFSSNIDLDQYSIASMQSITKFPTEEIEDPNISLRVCLYGEIEEASVQLIPDALDIDQLVVGQSYMRTFTMKNKSNSTPIAFRYDKVACIEMDPNELCLKPNGSTDISVIIKPSRIGQVENKIGLKLFHQNKQGSKFQVGNAFLCIKYVATIDTSIGRPPMTKPRFNMGITPALTNEVGFLVGDVRFNSEIKKPIQAIVDGKLKCFKKDNDALIAFPNDRSNSLRPWRSQVPCKTIFAGIPRYDDVDDEKYTLSLAEKEFKKFNKKYYEKYLRMKKRYKDTHISSGPDSSDYDITGRHCLMKEKFTLDTCPSLRFQEKIVLQHIPLRPESLTRVQIKPRYIQLGEIAPYTSCSDCFVIKNNNQFSINITIRALSNSVVIKGKRRIIIEPFQTKNIFFDCYSHGLGKYYVPVYIIVNDCHIFDATVFAEVVPTTVKCRFQEVRVCPRSHEAYFKISNPVNCSITYRWDVQDQSYDIVPKSGSIPFRRNINCRVRFTPQKDAVFATEIYLMSQSGAKQIVRVVHDNVKPDISFHTDVLDFGNIPLNTPITKDLIMRNSSEETIMVLVLNPNPLEGITVSPTSITLQGRCEMFFKVSVHFKSVVDFKCALNFELKDEYHHAIDITGHVTYPEIKIEPNFIQIPKIVTGAFRRRVFRVTNKSATKNSIKFFFKFSSEFTITDAETNTPKDNIVLDPEESKDLYLEFRPIEPAAYSIYLPCIINDLLGPPVLNNPSSLDPLKYFEKLDITLSRPIVCPKSLPLVNVRCAAGAPWFTFSSMRLEFNNYDGKNMDHLIIKNISQVSHTIRLSLSKVELPFSIAMHCCQGIFEVSERYFKVNLAQNQDVMFNIGFNPEEYGSFRTEVPILVDQDKCPFNILTLLGNNPMPEILFEPEILYMPTIAVLERIVKVVNLTFLAHKSDCKVEIEVDDENIELVMEEKRYSTDFCSKLDITVVFKPQYQCHVVCKITVTCSCGISCDVEVRTSSCNASLVSYLNNMSLGTRTDFPYFPSEGADGRFLKEMTSLTTSLEMWLHSQGFYYKNYYKIPDTISRFPFEMHKSTPNNNKTFHLPLVQLLVNIMNKSILKFICDTKSKPSPDLIQRTIYVYNVYKNIIHFMESQKVFVQQLCPEFLLPYNKYLILKNVLIDKDAVSTRNVLNEAQFYRMSKQCWIDLLLNIYKTFVFDRTLSIVKPREEEVIYEKAFSEYVDMNKCKFPKHTDENENKLLLWLEFHFNKQKSILWPGQDIKSRSIRCFEKDIKDSMVLATLLVAYCPYILNVLQDSYNDSDMNGDMDVLLFHNACSVSGALRKLNLSFTMKISNIFEPTKIEIIMLLTYLYDVLPYFYPQESIEIKASLGETASNNITLKNCGNVPIAYSNSLFLNESEQFQIDSTLIVIPPMKEKVLKVSYTAKSFLKARAVLVLSGETIGYRFAKSRAINLIGIPDIFFVTEEYNFKVNTFETINKVLHISSPYEQSYMASIYLYVEDENSKTEDEQNFVTSSTLIADNVPRQICIVPECLFDDEGSYAMNLKLCFVTCENYMRYVYFMNKDVGVFCIKISIQASFNKKIFEDISIKVPRNFRATEPCNCKRGVPNNLCSKFFHFEVPYRNPFLLEGLKKMINNSLNPDEYDFWVKNLVHPKGFHLLSKYLSNTFDDRFLPFKNILDTTVTYKATVNRKRYVIDPLILMTDVTIEGGCKIFIHWESEELPKEEMLVLEADHGKEIRQYRLVFVNK</sequence>
<evidence type="ECO:0000256" key="3">
    <source>
        <dbReference type="ARBA" id="ARBA00022490"/>
    </source>
</evidence>
<dbReference type="InterPro" id="IPR053879">
    <property type="entry name" value="HYDIN_VesB_CFA65-like_Ig"/>
</dbReference>
<dbReference type="PROSITE" id="PS50021">
    <property type="entry name" value="CH"/>
    <property type="match status" value="1"/>
</dbReference>
<feature type="domain" description="Calponin-homology (CH)" evidence="6">
    <location>
        <begin position="1584"/>
        <end position="1706"/>
    </location>
</feature>
<name>A0A9P0DW30_PHACE</name>
<dbReference type="OrthoDB" id="6147874at2759"/>
<evidence type="ECO:0000313" key="8">
    <source>
        <dbReference type="Proteomes" id="UP001153737"/>
    </source>
</evidence>
<dbReference type="GO" id="GO:0005929">
    <property type="term" value="C:cilium"/>
    <property type="evidence" value="ECO:0007669"/>
    <property type="project" value="UniProtKB-SubCell"/>
</dbReference>
<dbReference type="InterPro" id="IPR056343">
    <property type="entry name" value="CFAP47_dom"/>
</dbReference>
<dbReference type="InterPro" id="IPR054089">
    <property type="entry name" value="Cep192-like_D3"/>
</dbReference>
<dbReference type="InterPro" id="IPR013783">
    <property type="entry name" value="Ig-like_fold"/>
</dbReference>
<accession>A0A9P0DW30</accession>
<dbReference type="PANTHER" id="PTHR45912:SF3">
    <property type="entry name" value="CILIA- AND FLAGELLA-ASSOCIATED PROTEIN 47"/>
    <property type="match status" value="1"/>
</dbReference>
<dbReference type="Pfam" id="PF22544">
    <property type="entry name" value="HYDIN_VesB_CFA65-like_Ig"/>
    <property type="match status" value="1"/>
</dbReference>
<evidence type="ECO:0000256" key="5">
    <source>
        <dbReference type="ARBA" id="ARBA00023273"/>
    </source>
</evidence>
<evidence type="ECO:0000259" key="6">
    <source>
        <dbReference type="PROSITE" id="PS50021"/>
    </source>
</evidence>
<dbReference type="GO" id="GO:0005737">
    <property type="term" value="C:cytoplasm"/>
    <property type="evidence" value="ECO:0007669"/>
    <property type="project" value="UniProtKB-SubCell"/>
</dbReference>
<evidence type="ECO:0000256" key="1">
    <source>
        <dbReference type="ARBA" id="ARBA00004138"/>
    </source>
</evidence>
<dbReference type="InterPro" id="IPR001715">
    <property type="entry name" value="CH_dom"/>
</dbReference>
<keyword evidence="3" id="KW-0963">Cytoplasm</keyword>
<reference evidence="7" key="2">
    <citation type="submission" date="2022-10" db="EMBL/GenBank/DDBJ databases">
        <authorList>
            <consortium name="ENA_rothamsted_submissions"/>
            <consortium name="culmorum"/>
            <person name="King R."/>
        </authorList>
    </citation>
    <scope>NUCLEOTIDE SEQUENCE</scope>
</reference>
<dbReference type="EMBL" id="OU896715">
    <property type="protein sequence ID" value="CAH1183511.1"/>
    <property type="molecule type" value="Genomic_DNA"/>
</dbReference>
<evidence type="ECO:0000313" key="7">
    <source>
        <dbReference type="EMBL" id="CAH1183511.1"/>
    </source>
</evidence>